<feature type="transmembrane region" description="Helical" evidence="6">
    <location>
        <begin position="47"/>
        <end position="68"/>
    </location>
</feature>
<dbReference type="PIRSF" id="PIRSF005859">
    <property type="entry name" value="PBR"/>
    <property type="match status" value="1"/>
</dbReference>
<proteinExistence type="inferred from homology"/>
<feature type="transmembrane region" description="Helical" evidence="6">
    <location>
        <begin position="153"/>
        <end position="174"/>
    </location>
</feature>
<reference evidence="8 9" key="1">
    <citation type="submission" date="2020-12" db="EMBL/GenBank/DDBJ databases">
        <title>Microbacterium sp. HY060.</title>
        <authorList>
            <person name="Zhou J."/>
        </authorList>
    </citation>
    <scope>NUCLEOTIDE SEQUENCE [LARGE SCALE GENOMIC DNA]</scope>
    <source>
        <strain evidence="8 9">HY60</strain>
    </source>
</reference>
<sequence length="179" mass="19510">MFAKKLLGTSALVTATALVGAAATQDVNGRWYKKLYKPDFQPPAKTFPLVWPVLYASIALTSAAVLVPRARERAAQKRRESLGVKYAGPQADAASDPAHGYRRALLLNLALNASWSWTFFRQHDLDLALGTATGLAVSSTDLARRAGRVHRGLGWALAPYAAWCWFATALTSRIRTLNN</sequence>
<feature type="chain" id="PRO_5046247921" evidence="7">
    <location>
        <begin position="22"/>
        <end position="179"/>
    </location>
</feature>
<dbReference type="Pfam" id="PF03073">
    <property type="entry name" value="TspO_MBR"/>
    <property type="match status" value="1"/>
</dbReference>
<evidence type="ECO:0000256" key="6">
    <source>
        <dbReference type="SAM" id="Phobius"/>
    </source>
</evidence>
<dbReference type="InterPro" id="IPR004307">
    <property type="entry name" value="TspO_MBR"/>
</dbReference>
<evidence type="ECO:0000256" key="2">
    <source>
        <dbReference type="ARBA" id="ARBA00007524"/>
    </source>
</evidence>
<accession>A0ABX6YJ28</accession>
<dbReference type="EMBL" id="CP061169">
    <property type="protein sequence ID" value="QPZ38599.1"/>
    <property type="molecule type" value="Genomic_DNA"/>
</dbReference>
<organism evidence="8 9">
    <name type="scientific">Paramicrobacterium chengjingii</name>
    <dbReference type="NCBI Taxonomy" id="2769067"/>
    <lineage>
        <taxon>Bacteria</taxon>
        <taxon>Bacillati</taxon>
        <taxon>Actinomycetota</taxon>
        <taxon>Actinomycetes</taxon>
        <taxon>Micrococcales</taxon>
        <taxon>Microbacteriaceae</taxon>
        <taxon>Paramicrobacterium</taxon>
    </lineage>
</organism>
<feature type="signal peptide" evidence="7">
    <location>
        <begin position="1"/>
        <end position="21"/>
    </location>
</feature>
<evidence type="ECO:0000313" key="8">
    <source>
        <dbReference type="EMBL" id="QPZ38599.1"/>
    </source>
</evidence>
<keyword evidence="4 6" id="KW-1133">Transmembrane helix</keyword>
<protein>
    <submittedName>
        <fullName evidence="8">Tryptophan-rich sensory protein</fullName>
    </submittedName>
</protein>
<dbReference type="InterPro" id="IPR038330">
    <property type="entry name" value="TspO/MBR-related_sf"/>
</dbReference>
<keyword evidence="9" id="KW-1185">Reference proteome</keyword>
<keyword evidence="7" id="KW-0732">Signal</keyword>
<comment type="subcellular location">
    <subcellularLocation>
        <location evidence="1">Membrane</location>
        <topology evidence="1">Multi-pass membrane protein</topology>
    </subcellularLocation>
</comment>
<keyword evidence="3 6" id="KW-0812">Transmembrane</keyword>
<comment type="similarity">
    <text evidence="2">Belongs to the TspO/BZRP family.</text>
</comment>
<gene>
    <name evidence="8" type="ORF">HCR76_00340</name>
</gene>
<evidence type="ECO:0000256" key="4">
    <source>
        <dbReference type="ARBA" id="ARBA00022989"/>
    </source>
</evidence>
<dbReference type="CDD" id="cd15904">
    <property type="entry name" value="TSPO_MBR"/>
    <property type="match status" value="1"/>
</dbReference>
<dbReference type="PANTHER" id="PTHR10057">
    <property type="entry name" value="PERIPHERAL-TYPE BENZODIAZEPINE RECEPTOR"/>
    <property type="match status" value="1"/>
</dbReference>
<evidence type="ECO:0000256" key="5">
    <source>
        <dbReference type="ARBA" id="ARBA00023136"/>
    </source>
</evidence>
<dbReference type="Proteomes" id="UP000662814">
    <property type="component" value="Chromosome"/>
</dbReference>
<evidence type="ECO:0000256" key="1">
    <source>
        <dbReference type="ARBA" id="ARBA00004141"/>
    </source>
</evidence>
<evidence type="ECO:0000256" key="3">
    <source>
        <dbReference type="ARBA" id="ARBA00022692"/>
    </source>
</evidence>
<dbReference type="RefSeq" id="WP_166986021.1">
    <property type="nucleotide sequence ID" value="NZ_CP061169.1"/>
</dbReference>
<dbReference type="Gene3D" id="1.20.1260.100">
    <property type="entry name" value="TspO/MBR protein"/>
    <property type="match status" value="1"/>
</dbReference>
<dbReference type="PANTHER" id="PTHR10057:SF0">
    <property type="entry name" value="TRANSLOCATOR PROTEIN"/>
    <property type="match status" value="1"/>
</dbReference>
<name>A0ABX6YJ28_9MICO</name>
<evidence type="ECO:0000256" key="7">
    <source>
        <dbReference type="SAM" id="SignalP"/>
    </source>
</evidence>
<keyword evidence="5 6" id="KW-0472">Membrane</keyword>
<evidence type="ECO:0000313" key="9">
    <source>
        <dbReference type="Proteomes" id="UP000662814"/>
    </source>
</evidence>